<dbReference type="Proteomes" id="UP000708208">
    <property type="component" value="Unassembled WGS sequence"/>
</dbReference>
<comment type="caution">
    <text evidence="1">The sequence shown here is derived from an EMBL/GenBank/DDBJ whole genome shotgun (WGS) entry which is preliminary data.</text>
</comment>
<evidence type="ECO:0000313" key="3">
    <source>
        <dbReference type="Proteomes" id="UP000708208"/>
    </source>
</evidence>
<evidence type="ECO:0000313" key="2">
    <source>
        <dbReference type="EMBL" id="CAG7785944.1"/>
    </source>
</evidence>
<dbReference type="EMBL" id="CAJVCH010307908">
    <property type="protein sequence ID" value="CAG7785944.1"/>
    <property type="molecule type" value="Genomic_DNA"/>
</dbReference>
<proteinExistence type="predicted"/>
<reference evidence="1" key="1">
    <citation type="submission" date="2021-06" db="EMBL/GenBank/DDBJ databases">
        <authorList>
            <person name="Hodson N. C."/>
            <person name="Mongue J. A."/>
            <person name="Jaron S. K."/>
        </authorList>
    </citation>
    <scope>NUCLEOTIDE SEQUENCE</scope>
</reference>
<dbReference type="EMBL" id="CAJVCH010236128">
    <property type="protein sequence ID" value="CAG7732709.1"/>
    <property type="molecule type" value="Genomic_DNA"/>
</dbReference>
<feature type="non-terminal residue" evidence="1">
    <location>
        <position position="1"/>
    </location>
</feature>
<evidence type="ECO:0000313" key="1">
    <source>
        <dbReference type="EMBL" id="CAG7732709.1"/>
    </source>
</evidence>
<keyword evidence="3" id="KW-1185">Reference proteome</keyword>
<sequence>MLSVWTELCFK</sequence>
<protein>
    <submittedName>
        <fullName evidence="1">Uncharacterized protein</fullName>
    </submittedName>
</protein>
<accession>A0A8J2P691</accession>
<organism evidence="1 3">
    <name type="scientific">Allacma fusca</name>
    <dbReference type="NCBI Taxonomy" id="39272"/>
    <lineage>
        <taxon>Eukaryota</taxon>
        <taxon>Metazoa</taxon>
        <taxon>Ecdysozoa</taxon>
        <taxon>Arthropoda</taxon>
        <taxon>Hexapoda</taxon>
        <taxon>Collembola</taxon>
        <taxon>Symphypleona</taxon>
        <taxon>Sminthuridae</taxon>
        <taxon>Allacma</taxon>
    </lineage>
</organism>
<name>A0A8J2P691_9HEXA</name>
<gene>
    <name evidence="1" type="ORF">AFUS01_LOCUS21205</name>
    <name evidence="2" type="ORF">AFUS01_LOCUS24539</name>
</gene>